<organism evidence="3 4">
    <name type="scientific">Saccoglossus kowalevskii</name>
    <name type="common">Acorn worm</name>
    <dbReference type="NCBI Taxonomy" id="10224"/>
    <lineage>
        <taxon>Eukaryota</taxon>
        <taxon>Metazoa</taxon>
        <taxon>Hemichordata</taxon>
        <taxon>Enteropneusta</taxon>
        <taxon>Harrimaniidae</taxon>
        <taxon>Saccoglossus</taxon>
    </lineage>
</organism>
<dbReference type="Gene3D" id="3.10.100.10">
    <property type="entry name" value="Mannose-Binding Protein A, subunit A"/>
    <property type="match status" value="1"/>
</dbReference>
<dbReference type="PROSITE" id="PS50041">
    <property type="entry name" value="C_TYPE_LECTIN_2"/>
    <property type="match status" value="1"/>
</dbReference>
<feature type="domain" description="C-type lectin" evidence="2">
    <location>
        <begin position="20"/>
        <end position="86"/>
    </location>
</feature>
<gene>
    <name evidence="4" type="primary">LOC102802330</name>
</gene>
<dbReference type="Proteomes" id="UP000694865">
    <property type="component" value="Unplaced"/>
</dbReference>
<proteinExistence type="predicted"/>
<dbReference type="InterPro" id="IPR016186">
    <property type="entry name" value="C-type_lectin-like/link_sf"/>
</dbReference>
<evidence type="ECO:0000313" key="3">
    <source>
        <dbReference type="Proteomes" id="UP000694865"/>
    </source>
</evidence>
<dbReference type="InterPro" id="IPR001304">
    <property type="entry name" value="C-type_lectin-like"/>
</dbReference>
<dbReference type="PROSITE" id="PS00615">
    <property type="entry name" value="C_TYPE_LECTIN_1"/>
    <property type="match status" value="1"/>
</dbReference>
<dbReference type="SUPFAM" id="SSF56436">
    <property type="entry name" value="C-type lectin-like"/>
    <property type="match status" value="1"/>
</dbReference>
<dbReference type="RefSeq" id="XP_006824026.1">
    <property type="nucleotide sequence ID" value="XM_006823963.1"/>
</dbReference>
<evidence type="ECO:0000256" key="1">
    <source>
        <dbReference type="ARBA" id="ARBA00023157"/>
    </source>
</evidence>
<evidence type="ECO:0000313" key="4">
    <source>
        <dbReference type="RefSeq" id="XP_006824026.1"/>
    </source>
</evidence>
<dbReference type="CDD" id="cd00037">
    <property type="entry name" value="CLECT"/>
    <property type="match status" value="1"/>
</dbReference>
<dbReference type="InterPro" id="IPR016187">
    <property type="entry name" value="CTDL_fold"/>
</dbReference>
<keyword evidence="1" id="KW-1015">Disulfide bond</keyword>
<keyword evidence="3" id="KW-1185">Reference proteome</keyword>
<dbReference type="InterPro" id="IPR018378">
    <property type="entry name" value="C-type_lectin_CS"/>
</dbReference>
<accession>A0ABM0MVI5</accession>
<sequence length="93" mass="10588">MQTADPIALCEVEVWAVPDYWIGVNELDSEVGVFQHVDGSSMQQEFWHPGKPVEAFVMNCVAEVTKNYTTLWSDFNCEREIMAICQRTVLTTT</sequence>
<evidence type="ECO:0000259" key="2">
    <source>
        <dbReference type="PROSITE" id="PS50041"/>
    </source>
</evidence>
<reference evidence="4" key="1">
    <citation type="submission" date="2025-08" db="UniProtKB">
        <authorList>
            <consortium name="RefSeq"/>
        </authorList>
    </citation>
    <scope>IDENTIFICATION</scope>
    <source>
        <tissue evidence="4">Testes</tissue>
    </source>
</reference>
<dbReference type="GeneID" id="102802330"/>
<protein>
    <submittedName>
        <fullName evidence="4">Tetranectin-like protein-like</fullName>
    </submittedName>
</protein>
<name>A0ABM0MVI5_SACKO</name>